<evidence type="ECO:0000259" key="3">
    <source>
        <dbReference type="Pfam" id="PF24801"/>
    </source>
</evidence>
<reference evidence="4 5" key="1">
    <citation type="journal article" date="2020" name="Front. Microbiol.">
        <title>Genetic Organization of the aprX-lipA2 Operon Affects the Proteolytic Potential of Pseudomonas Species in Milk.</title>
        <authorList>
            <person name="Maier C."/>
            <person name="Huptas C."/>
            <person name="von Neubeck M."/>
            <person name="Scherer S."/>
            <person name="Wenning M."/>
            <person name="Lucking G."/>
        </authorList>
    </citation>
    <scope>NUCLEOTIDE SEQUENCE [LARGE SCALE GENOMIC DNA]</scope>
    <source>
        <strain evidence="4 5">DSM 16272</strain>
    </source>
</reference>
<dbReference type="InterPro" id="IPR015406">
    <property type="entry name" value="GpJ_CSF"/>
</dbReference>
<protein>
    <submittedName>
        <fullName evidence="4">Phage tail protein</fullName>
    </submittedName>
</protein>
<evidence type="ECO:0000313" key="5">
    <source>
        <dbReference type="Proteomes" id="UP000537729"/>
    </source>
</evidence>
<dbReference type="InterPro" id="IPR055385">
    <property type="entry name" value="GpJ_HDII-ins2"/>
</dbReference>
<proteinExistence type="predicted"/>
<feature type="compositionally biased region" description="Basic and acidic residues" evidence="1">
    <location>
        <begin position="1"/>
        <end position="21"/>
    </location>
</feature>
<dbReference type="PANTHER" id="PTHR36251:SF2">
    <property type="entry name" value="GIFSY-2 PROPHAGE HOST SPECIFICITY PROTEIN J, PHAGE LAMBDA"/>
    <property type="match status" value="1"/>
</dbReference>
<feature type="region of interest" description="Disordered" evidence="1">
    <location>
        <begin position="1"/>
        <end position="27"/>
    </location>
</feature>
<dbReference type="PANTHER" id="PTHR36251">
    <property type="entry name" value="FELS-1 PROPHAGE HOST SPECIFICITY PROTEIN-RELATED"/>
    <property type="match status" value="1"/>
</dbReference>
<dbReference type="Gene3D" id="2.60.40.10">
    <property type="entry name" value="Immunoglobulins"/>
    <property type="match status" value="1"/>
</dbReference>
<dbReference type="Pfam" id="PF09327">
    <property type="entry name" value="Phage_Tail_Tip"/>
    <property type="match status" value="1"/>
</dbReference>
<dbReference type="SUPFAM" id="SSF49265">
    <property type="entry name" value="Fibronectin type III"/>
    <property type="match status" value="1"/>
</dbReference>
<name>A0A7Y1A3H8_PSEVE</name>
<evidence type="ECO:0000313" key="4">
    <source>
        <dbReference type="EMBL" id="NMY08502.1"/>
    </source>
</evidence>
<feature type="domain" description="Tip attachment protein J central straight fiber" evidence="2">
    <location>
        <begin position="1409"/>
        <end position="1545"/>
    </location>
</feature>
<evidence type="ECO:0000256" key="1">
    <source>
        <dbReference type="SAM" id="MobiDB-lite"/>
    </source>
</evidence>
<dbReference type="Proteomes" id="UP000537729">
    <property type="component" value="Unassembled WGS sequence"/>
</dbReference>
<feature type="domain" description="Tip attachment protein J HDII-ins2" evidence="3">
    <location>
        <begin position="95"/>
        <end position="220"/>
    </location>
</feature>
<organism evidence="4 5">
    <name type="scientific">Pseudomonas veronii</name>
    <dbReference type="NCBI Taxonomy" id="76761"/>
    <lineage>
        <taxon>Bacteria</taxon>
        <taxon>Pseudomonadati</taxon>
        <taxon>Pseudomonadota</taxon>
        <taxon>Gammaproteobacteria</taxon>
        <taxon>Pseudomonadales</taxon>
        <taxon>Pseudomonadaceae</taxon>
        <taxon>Pseudomonas</taxon>
    </lineage>
</organism>
<gene>
    <name evidence="4" type="ORF">HBO38_08575</name>
</gene>
<dbReference type="Gene3D" id="1.20.5.340">
    <property type="match status" value="1"/>
</dbReference>
<dbReference type="InterPro" id="IPR013783">
    <property type="entry name" value="Ig-like_fold"/>
</dbReference>
<dbReference type="InterPro" id="IPR036116">
    <property type="entry name" value="FN3_sf"/>
</dbReference>
<evidence type="ECO:0000259" key="2">
    <source>
        <dbReference type="Pfam" id="PF09327"/>
    </source>
</evidence>
<dbReference type="EMBL" id="JAAQWG010000010">
    <property type="protein sequence ID" value="NMY08502.1"/>
    <property type="molecule type" value="Genomic_DNA"/>
</dbReference>
<dbReference type="Pfam" id="PF24801">
    <property type="entry name" value="FNIII-A_GpJ"/>
    <property type="match status" value="1"/>
</dbReference>
<sequence length="1566" mass="167000">MGAARKIDIHGAKGGEEKPKTPTEAPDSLRSVAIAKMLIAIGEGEFEGTPTARDIYLDNTPLQDPQGNMNFPNVKWEWRTGAVDQTYIQGIPSIENETTISTELRSGTPWVRAITNTQLSAVRVRFAWPALQSVDASGNINGYRIEYKVELATDGGAYQQVLSESVDGKTTSLYERTRRIDLPRATTGWLMRITRVTINQNNNKISDTMQIAGFTEVIDAKIRYPNTALLYIEFSAEQFRSIPAVTVETKLKKMQVPSNYDPVSRTYSGVWDGTFKQAWTDNAVWMTYDITTADRFGLGRRIKPWMVDKWELYRISQYCDQLVPDGKGGQEPRFICNLNLQSKADAWSLLRDISAIYRGMTYWAQGQVFTLSDMPRATDFDFAYTRANVIDGKFTYSSASERTRYTRALISYDNPLNNYDTDVTAVTDQKLQRRYGDNPLEISAIGCTRESEAQRRGKWALLTNSKDRAVTFKVGLDGRIPLPGYVIPIADELLAGRPVGGRIAAVSGKVITLDRDTQAKPGDRLILNLPDGKCEGRTVQLVSGRQITVTVAYSVAPEPELVWALDADDLAIPLYRVVSVARPEPGVFEISAVQYDPSKFAHIDTGARLEERPISVVPITVVPAPASVTLTSSYAVNQGIAISTMNISWPAVAGAIAYDVEWRKDSGNWIKVQRTGATSVDVTGIYSGAYMARVRSVSAFEISSIWKSTNLTNLEGKVGLPPAVAFLTTTSELFGISIKWGFPADAEDTQRTELWYGPANDLGAATKLADLAYPQADYRMQQLKAGATLFFWARLVDRSGNIGPFFPIVDGVVGQASSDATAILDQIAGEITESLLGQELAGKIEKIDGNGPGSVNDRLNEVKGALQQELDAVDQSVADVRAELQAQIDSIADLADSMPYKTGSTYSAGQGVIGQDGIIYQATKNVPVGTPPPNIAYWLNVGQAVTTANGLAVRVQTAETKITSIEGVNTAQANQITGVQTALDGKAESSVVQSIGSRVTVAEGTLASHGTAITGLTNALPGKADASTVQALSNTVTQQGTDITAQGQVLTNVTASISNVGGENLLYNPSFEKLQEGSAATPDGWVFSVPGGVGWSSAPIASSLDPAGIAQRVNVSGLTASTYVDVTPAVTKRPSLSAGQVVTLSVYVRGTAGLGFQLFMQHRNAAGTVTATASQGVAVLADGWQRIVLTSAPLPAGTINTTPLLRVRPNVGATITAGFVELDRAQLEISGTVSGWKDNNGTTDAAVASGATATTALTARVAQTETGLTSASGQLTQLTNRIANAEGVNTAQSEAITQIDSKVTEIDGKATSTAAAFNALRASARDDSGSGAKADALKGWANTAAIVTEERVRSSNEEAAAERTTTIDAKVNQNAANVTLLESTVASNKEASAQQVAQVSAEVATNKAAIQQTTSALADTNGKLSTLWSVKMETTAGGQKYAASFGLGLQVDPSGVSSQFVVRADTFMLLNLNNGTPVSPFSVSGGQTFIASAFIEDGSITMLKIGQYLQSDNYVAGVQGWRLDKAGNLEFNGPAPGGGRLTMTNRAIKVYDANNVKRVQLGDLSV</sequence>
<comment type="caution">
    <text evidence="4">The sequence shown here is derived from an EMBL/GenBank/DDBJ whole genome shotgun (WGS) entry which is preliminary data.</text>
</comment>
<accession>A0A7Y1A3H8</accession>
<dbReference type="InterPro" id="IPR053171">
    <property type="entry name" value="Viral_Tip_Attach_Protein"/>
</dbReference>